<protein>
    <submittedName>
        <fullName evidence="1">Uncharacterized protein</fullName>
    </submittedName>
</protein>
<feature type="non-terminal residue" evidence="1">
    <location>
        <position position="1"/>
    </location>
</feature>
<organism evidence="1">
    <name type="scientific">Graphocephala atropunctata</name>
    <dbReference type="NCBI Taxonomy" id="36148"/>
    <lineage>
        <taxon>Eukaryota</taxon>
        <taxon>Metazoa</taxon>
        <taxon>Ecdysozoa</taxon>
        <taxon>Arthropoda</taxon>
        <taxon>Hexapoda</taxon>
        <taxon>Insecta</taxon>
        <taxon>Pterygota</taxon>
        <taxon>Neoptera</taxon>
        <taxon>Paraneoptera</taxon>
        <taxon>Hemiptera</taxon>
        <taxon>Auchenorrhyncha</taxon>
        <taxon>Membracoidea</taxon>
        <taxon>Cicadellidae</taxon>
        <taxon>Cicadellinae</taxon>
        <taxon>Cicadellini</taxon>
        <taxon>Graphocephala</taxon>
    </lineage>
</organism>
<dbReference type="AlphaFoldDB" id="A0A1B6LA96"/>
<sequence>FGKDEFSIKYYVCELLTLVLKREENLSVTFLYDKLEVQLRALDSLGVTKDKYAAILFPLVESAIPEPIFKVWERHRVVKNASTKDADSCLSQLLEFKKIEVEAEERLKLRSNKFGSDENCVKQASKPY</sequence>
<evidence type="ECO:0000313" key="1">
    <source>
        <dbReference type="EMBL" id="JAT20629.1"/>
    </source>
</evidence>
<name>A0A1B6LA96_9HEMI</name>
<gene>
    <name evidence="1" type="ORF">g.19607</name>
</gene>
<accession>A0A1B6LA96</accession>
<dbReference type="EMBL" id="GEBQ01019348">
    <property type="protein sequence ID" value="JAT20629.1"/>
    <property type="molecule type" value="Transcribed_RNA"/>
</dbReference>
<reference evidence="1" key="1">
    <citation type="submission" date="2015-11" db="EMBL/GenBank/DDBJ databases">
        <title>De novo transcriptome assembly of four potential Pierce s Disease insect vectors from Arizona vineyards.</title>
        <authorList>
            <person name="Tassone E.E."/>
        </authorList>
    </citation>
    <scope>NUCLEOTIDE SEQUENCE</scope>
</reference>
<proteinExistence type="predicted"/>